<keyword evidence="2" id="KW-1185">Reference proteome</keyword>
<sequence>MTRIYLTRAIQPTVAKAGHATTISALAYQHADWLDINRATSMDMEPIMIATAAMYDRYNTTPTAVAK</sequence>
<protein>
    <submittedName>
        <fullName evidence="1">Uncharacterized protein</fullName>
    </submittedName>
</protein>
<proteinExistence type="predicted"/>
<reference evidence="1 2" key="1">
    <citation type="journal article" date="2018" name="Syst. Appl. Microbiol.">
        <title>Ereboglobus luteus gen. nov. sp. nov. from cockroach guts, and new insights into the oxygen relationship of the genera Opitutus and Didymococcus (Verrucomicrobia: Opitutaceae).</title>
        <authorList>
            <person name="Tegtmeier D."/>
            <person name="Belitz A."/>
            <person name="Radek R."/>
            <person name="Heimerl T."/>
            <person name="Brune A."/>
        </authorList>
    </citation>
    <scope>NUCLEOTIDE SEQUENCE [LARGE SCALE GENOMIC DNA]</scope>
    <source>
        <strain evidence="1 2">Ho45</strain>
    </source>
</reference>
<accession>A0A2U8E3A9</accession>
<organism evidence="1 2">
    <name type="scientific">Ereboglobus luteus</name>
    <dbReference type="NCBI Taxonomy" id="1796921"/>
    <lineage>
        <taxon>Bacteria</taxon>
        <taxon>Pseudomonadati</taxon>
        <taxon>Verrucomicrobiota</taxon>
        <taxon>Opitutia</taxon>
        <taxon>Opitutales</taxon>
        <taxon>Opitutaceae</taxon>
        <taxon>Ereboglobus</taxon>
    </lineage>
</organism>
<dbReference type="AlphaFoldDB" id="A0A2U8E3A9"/>
<dbReference type="KEGG" id="elut:CKA38_08645"/>
<gene>
    <name evidence="1" type="ORF">CKA38_08645</name>
</gene>
<dbReference type="Proteomes" id="UP000244896">
    <property type="component" value="Chromosome"/>
</dbReference>
<dbReference type="EMBL" id="CP023004">
    <property type="protein sequence ID" value="AWI09301.1"/>
    <property type="molecule type" value="Genomic_DNA"/>
</dbReference>
<evidence type="ECO:0000313" key="2">
    <source>
        <dbReference type="Proteomes" id="UP000244896"/>
    </source>
</evidence>
<name>A0A2U8E3A9_9BACT</name>
<evidence type="ECO:0000313" key="1">
    <source>
        <dbReference type="EMBL" id="AWI09301.1"/>
    </source>
</evidence>